<evidence type="ECO:0000259" key="1">
    <source>
        <dbReference type="PROSITE" id="PS50104"/>
    </source>
</evidence>
<protein>
    <submittedName>
        <fullName evidence="2">Toll/interleukin-1 receptor domain-containing protein</fullName>
    </submittedName>
</protein>
<gene>
    <name evidence="2" type="ORF">ENQ76_05710</name>
</gene>
<dbReference type="GO" id="GO:0007165">
    <property type="term" value="P:signal transduction"/>
    <property type="evidence" value="ECO:0007669"/>
    <property type="project" value="InterPro"/>
</dbReference>
<keyword evidence="2" id="KW-0675">Receptor</keyword>
<sequence length="139" mass="15308">MKRNPKVFISYPREESSWVQGFADSLRERGVDVWFDRYEIQAGDDFRKSLEAGMRHSDGVVFLLTTPGARNPSLLFEIGAAMGMGKRVIPIVTPGMDPAAIPVDLRLRGWVVRGEPASTAMEVASALIKESSPQSASRN</sequence>
<dbReference type="InterPro" id="IPR000157">
    <property type="entry name" value="TIR_dom"/>
</dbReference>
<comment type="caution">
    <text evidence="2">The sequence shown here is derived from an EMBL/GenBank/DDBJ whole genome shotgun (WGS) entry which is preliminary data.</text>
</comment>
<dbReference type="SUPFAM" id="SSF52200">
    <property type="entry name" value="Toll/Interleukin receptor TIR domain"/>
    <property type="match status" value="1"/>
</dbReference>
<feature type="domain" description="TIR" evidence="1">
    <location>
        <begin position="3"/>
        <end position="132"/>
    </location>
</feature>
<dbReference type="Gene3D" id="3.40.50.10140">
    <property type="entry name" value="Toll/interleukin-1 receptor homology (TIR) domain"/>
    <property type="match status" value="1"/>
</dbReference>
<reference evidence="2" key="1">
    <citation type="journal article" date="2020" name="mSystems">
        <title>Genome- and Community-Level Interaction Insights into Carbon Utilization and Element Cycling Functions of Hydrothermarchaeota in Hydrothermal Sediment.</title>
        <authorList>
            <person name="Zhou Z."/>
            <person name="Liu Y."/>
            <person name="Xu W."/>
            <person name="Pan J."/>
            <person name="Luo Z.H."/>
            <person name="Li M."/>
        </authorList>
    </citation>
    <scope>NUCLEOTIDE SEQUENCE [LARGE SCALE GENOMIC DNA]</scope>
    <source>
        <strain evidence="2">SpSt-339</strain>
    </source>
</reference>
<dbReference type="EMBL" id="DSOK01000169">
    <property type="protein sequence ID" value="HEN14951.1"/>
    <property type="molecule type" value="Genomic_DNA"/>
</dbReference>
<dbReference type="InterPro" id="IPR035897">
    <property type="entry name" value="Toll_tir_struct_dom_sf"/>
</dbReference>
<evidence type="ECO:0000313" key="2">
    <source>
        <dbReference type="EMBL" id="HEN14951.1"/>
    </source>
</evidence>
<proteinExistence type="predicted"/>
<dbReference type="PROSITE" id="PS50104">
    <property type="entry name" value="TIR"/>
    <property type="match status" value="1"/>
</dbReference>
<organism evidence="2">
    <name type="scientific">Schlesneria paludicola</name>
    <dbReference type="NCBI Taxonomy" id="360056"/>
    <lineage>
        <taxon>Bacteria</taxon>
        <taxon>Pseudomonadati</taxon>
        <taxon>Planctomycetota</taxon>
        <taxon>Planctomycetia</taxon>
        <taxon>Planctomycetales</taxon>
        <taxon>Planctomycetaceae</taxon>
        <taxon>Schlesneria</taxon>
    </lineage>
</organism>
<accession>A0A7C2NWH4</accession>
<dbReference type="AlphaFoldDB" id="A0A7C2NWH4"/>
<name>A0A7C2NWH4_9PLAN</name>
<dbReference type="Pfam" id="PF13676">
    <property type="entry name" value="TIR_2"/>
    <property type="match status" value="1"/>
</dbReference>